<evidence type="ECO:0000256" key="5">
    <source>
        <dbReference type="ARBA" id="ARBA00023136"/>
    </source>
</evidence>
<comment type="subcellular location">
    <subcellularLocation>
        <location evidence="1">Membrane</location>
        <topology evidence="1">Single-pass type I membrane protein</topology>
    </subcellularLocation>
</comment>
<comment type="function">
    <text evidence="7">May be involved in telomere capping.</text>
</comment>
<dbReference type="Proteomes" id="UP000242519">
    <property type="component" value="Unassembled WGS sequence"/>
</dbReference>
<dbReference type="PANTHER" id="PTHR35518">
    <property type="entry name" value="MAINTENANCE OF TELOMOERE CAPPING"/>
    <property type="match status" value="1"/>
</dbReference>
<comment type="caution">
    <text evidence="11">The sequence shown here is derived from an EMBL/GenBank/DDBJ whole genome shotgun (WGS) entry which is preliminary data.</text>
</comment>
<dbReference type="InterPro" id="IPR057530">
    <property type="entry name" value="TIM-barrel_MTC6"/>
</dbReference>
<dbReference type="GO" id="GO:0016020">
    <property type="term" value="C:membrane"/>
    <property type="evidence" value="ECO:0007669"/>
    <property type="project" value="UniProtKB-SubCell"/>
</dbReference>
<dbReference type="InterPro" id="IPR051008">
    <property type="entry name" value="Telomere_Capping_Maintenance"/>
</dbReference>
<dbReference type="CDD" id="cd00037">
    <property type="entry name" value="CLECT"/>
    <property type="match status" value="1"/>
</dbReference>
<sequence length="592" mass="65490">MSENYTPGDNALQVAPYDTVFLSQRDLSLRVPINFVTVPGVSLTAACFDAKQYEDDNSANCISNLLSVGFRRFVVDLYWDESRNVWSFCPVAMPASIPDLTSLSTLVVSPGPATSSSSLASGTYTYSSPLTTPTSFSSTSRVLLPRQDAMSPTPSFSSSFSTSAAIISDNFLGNVLPITSSIPDSPSQPLVSIGPYVCTSTINLSVFYTQFLDYIQKTENTLQAHLIYVILNIHASSTTNSPDSPAPEPSNLPSDSNLLGYQFMANLSEFVYTRSNLFSDRLNLNNSWYDVRREIYTPVEGYYQTASSPEGILSTVDGWPSESYIEFARSKRLLLGWGTVDPQMAGYNFSGDSDIIFPNGFIEDVQTNVSATADITPLLNLTQTTTNCGISAQLNKTLLSVPAFVDPIPYQSFSYATIWSWAPNEPRNTSDIDSSVFRCAISNRDRSGRWTVDDCDQKRYAACRARGQPYNWTLTPITTTYNTADHHCPQSYDFAVPRTALENSYLTEAMRDTDRDWDGHGAWVDFNSLDIENCWTTGGPNATCPWKEAVTEKMNFRKRIILVLFPLTYSLHLPAPSCFLFLATQPPYVGGK</sequence>
<evidence type="ECO:0000256" key="3">
    <source>
        <dbReference type="ARBA" id="ARBA00022729"/>
    </source>
</evidence>
<dbReference type="PANTHER" id="PTHR35518:SF2">
    <property type="entry name" value="MAINTENANCE OF TELOMERE CAPPING PROTEIN 6"/>
    <property type="match status" value="1"/>
</dbReference>
<reference evidence="11 12" key="1">
    <citation type="submission" date="2017-04" db="EMBL/GenBank/DDBJ databases">
        <title>Draft genome sequence of Marssonina coronaria NL1: causal agent of apple blotch.</title>
        <authorList>
            <person name="Cheng Q."/>
        </authorList>
    </citation>
    <scope>NUCLEOTIDE SEQUENCE [LARGE SCALE GENOMIC DNA]</scope>
    <source>
        <strain evidence="11 12">NL1</strain>
    </source>
</reference>
<organism evidence="11 12">
    <name type="scientific">Diplocarpon coronariae</name>
    <dbReference type="NCBI Taxonomy" id="2795749"/>
    <lineage>
        <taxon>Eukaryota</taxon>
        <taxon>Fungi</taxon>
        <taxon>Dikarya</taxon>
        <taxon>Ascomycota</taxon>
        <taxon>Pezizomycotina</taxon>
        <taxon>Leotiomycetes</taxon>
        <taxon>Helotiales</taxon>
        <taxon>Drepanopezizaceae</taxon>
        <taxon>Diplocarpon</taxon>
    </lineage>
</organism>
<evidence type="ECO:0000256" key="7">
    <source>
        <dbReference type="ARBA" id="ARBA00037703"/>
    </source>
</evidence>
<gene>
    <name evidence="11" type="ORF">B2J93_5349</name>
</gene>
<name>A0A218Z0M0_9HELO</name>
<evidence type="ECO:0000256" key="1">
    <source>
        <dbReference type="ARBA" id="ARBA00004479"/>
    </source>
</evidence>
<evidence type="ECO:0000256" key="4">
    <source>
        <dbReference type="ARBA" id="ARBA00022989"/>
    </source>
</evidence>
<keyword evidence="6" id="KW-0325">Glycoprotein</keyword>
<dbReference type="OrthoDB" id="5573651at2759"/>
<feature type="domain" description="MTC6 partial TIM-barrel" evidence="10">
    <location>
        <begin position="20"/>
        <end position="384"/>
    </location>
</feature>
<keyword evidence="12" id="KW-1185">Reference proteome</keyword>
<evidence type="ECO:0000256" key="8">
    <source>
        <dbReference type="ARBA" id="ARBA00038159"/>
    </source>
</evidence>
<keyword evidence="4" id="KW-1133">Transmembrane helix</keyword>
<evidence type="ECO:0000256" key="2">
    <source>
        <dbReference type="ARBA" id="ARBA00022692"/>
    </source>
</evidence>
<dbReference type="FunCoup" id="A0A218Z0M0">
    <property type="interactions" value="5"/>
</dbReference>
<keyword evidence="5" id="KW-0472">Membrane</keyword>
<dbReference type="STRING" id="503106.A0A218Z0M0"/>
<dbReference type="InParanoid" id="A0A218Z0M0"/>
<keyword evidence="3" id="KW-0732">Signal</keyword>
<evidence type="ECO:0000256" key="6">
    <source>
        <dbReference type="ARBA" id="ARBA00023180"/>
    </source>
</evidence>
<protein>
    <recommendedName>
        <fullName evidence="9">Maintenance of telomere capping protein 6</fullName>
    </recommendedName>
</protein>
<evidence type="ECO:0000313" key="11">
    <source>
        <dbReference type="EMBL" id="OWP00815.1"/>
    </source>
</evidence>
<accession>A0A218Z0M0</accession>
<evidence type="ECO:0000313" key="12">
    <source>
        <dbReference type="Proteomes" id="UP000242519"/>
    </source>
</evidence>
<dbReference type="EMBL" id="MZNU01000306">
    <property type="protein sequence ID" value="OWP00815.1"/>
    <property type="molecule type" value="Genomic_DNA"/>
</dbReference>
<dbReference type="Pfam" id="PF25506">
    <property type="entry name" value="TIM-barrel_MTC6"/>
    <property type="match status" value="1"/>
</dbReference>
<comment type="similarity">
    <text evidence="8">Belongs to the MTC6 family.</text>
</comment>
<proteinExistence type="inferred from homology"/>
<keyword evidence="2" id="KW-0812">Transmembrane</keyword>
<dbReference type="AlphaFoldDB" id="A0A218Z0M0"/>
<evidence type="ECO:0000256" key="9">
    <source>
        <dbReference type="ARBA" id="ARBA00039865"/>
    </source>
</evidence>
<evidence type="ECO:0000259" key="10">
    <source>
        <dbReference type="Pfam" id="PF25506"/>
    </source>
</evidence>